<dbReference type="AlphaFoldDB" id="A0A1Y1W735"/>
<dbReference type="InterPro" id="IPR023473">
    <property type="entry name" value="AMMECR1"/>
</dbReference>
<proteinExistence type="predicted"/>
<protein>
    <submittedName>
        <fullName evidence="2">AMME syndrome candidate gene 1 protein</fullName>
    </submittedName>
</protein>
<dbReference type="Gene3D" id="3.30.700.20">
    <property type="entry name" value="Hypothetical protein ph0010, domain 1"/>
    <property type="match status" value="1"/>
</dbReference>
<feature type="domain" description="AMMECR1" evidence="1">
    <location>
        <begin position="1"/>
        <end position="194"/>
    </location>
</feature>
<dbReference type="EMBL" id="MCFD01000008">
    <property type="protein sequence ID" value="ORX69046.1"/>
    <property type="molecule type" value="Genomic_DNA"/>
</dbReference>
<reference evidence="2 3" key="1">
    <citation type="submission" date="2016-07" db="EMBL/GenBank/DDBJ databases">
        <title>Pervasive Adenine N6-methylation of Active Genes in Fungi.</title>
        <authorList>
            <consortium name="DOE Joint Genome Institute"/>
            <person name="Mondo S.J."/>
            <person name="Dannebaum R.O."/>
            <person name="Kuo R.C."/>
            <person name="Labutti K."/>
            <person name="Haridas S."/>
            <person name="Kuo A."/>
            <person name="Salamov A."/>
            <person name="Ahrendt S.R."/>
            <person name="Lipzen A."/>
            <person name="Sullivan W."/>
            <person name="Andreopoulos W.B."/>
            <person name="Clum A."/>
            <person name="Lindquist E."/>
            <person name="Daum C."/>
            <person name="Ramamoorthy G.K."/>
            <person name="Gryganskyi A."/>
            <person name="Culley D."/>
            <person name="Magnuson J.K."/>
            <person name="James T.Y."/>
            <person name="O'Malley M.A."/>
            <person name="Stajich J.E."/>
            <person name="Spatafora J.W."/>
            <person name="Visel A."/>
            <person name="Grigoriev I.V."/>
        </authorList>
    </citation>
    <scope>NUCLEOTIDE SEQUENCE [LARGE SCALE GENOMIC DNA]</scope>
    <source>
        <strain evidence="2 3">ATCC 12442</strain>
    </source>
</reference>
<sequence>MATKQHCAYCFDVLVSHLEGKPTSRIPTGFDASACYPLFVTWSKQYRGDDDRLRGCIGNFSAMKLGNGLREYALTSALRDTRFNPITLRELPQLSCSVSLLTDFEEADDYLDWEIGKHGVWVEFRMPNGRRQTATFLPEIAEEQGWSKEKTVDQLLRKGGYEWTITREMRESVKLTRYQSKKAKLLYTDYIGMRQKLEEA</sequence>
<gene>
    <name evidence="2" type="ORF">DL89DRAFT_247140</name>
</gene>
<dbReference type="Proteomes" id="UP000193922">
    <property type="component" value="Unassembled WGS sequence"/>
</dbReference>
<dbReference type="PROSITE" id="PS51112">
    <property type="entry name" value="AMMECR1"/>
    <property type="match status" value="1"/>
</dbReference>
<dbReference type="Pfam" id="PF01871">
    <property type="entry name" value="AMMECR1"/>
    <property type="match status" value="1"/>
</dbReference>
<accession>A0A1Y1W735</accession>
<dbReference type="SUPFAM" id="SSF143447">
    <property type="entry name" value="AMMECR1-like"/>
    <property type="match status" value="1"/>
</dbReference>
<dbReference type="NCBIfam" id="TIGR00296">
    <property type="entry name" value="TIGR00296 family protein"/>
    <property type="match status" value="1"/>
</dbReference>
<keyword evidence="3" id="KW-1185">Reference proteome</keyword>
<dbReference type="OrthoDB" id="24630at2759"/>
<evidence type="ECO:0000313" key="3">
    <source>
        <dbReference type="Proteomes" id="UP000193922"/>
    </source>
</evidence>
<dbReference type="PANTHER" id="PTHR13016">
    <property type="entry name" value="AMMECR1 HOMOLOG"/>
    <property type="match status" value="1"/>
</dbReference>
<dbReference type="RefSeq" id="XP_040742778.1">
    <property type="nucleotide sequence ID" value="XM_040885119.1"/>
</dbReference>
<dbReference type="InterPro" id="IPR036071">
    <property type="entry name" value="AMMECR1_dom_sf"/>
</dbReference>
<dbReference type="PANTHER" id="PTHR13016:SF0">
    <property type="entry name" value="AMME SYNDROME CANDIDATE GENE 1 PROTEIN"/>
    <property type="match status" value="1"/>
</dbReference>
<comment type="caution">
    <text evidence="2">The sequence shown here is derived from an EMBL/GenBank/DDBJ whole genome shotgun (WGS) entry which is preliminary data.</text>
</comment>
<name>A0A1Y1W735_9FUNG</name>
<organism evidence="2 3">
    <name type="scientific">Linderina pennispora</name>
    <dbReference type="NCBI Taxonomy" id="61395"/>
    <lineage>
        <taxon>Eukaryota</taxon>
        <taxon>Fungi</taxon>
        <taxon>Fungi incertae sedis</taxon>
        <taxon>Zoopagomycota</taxon>
        <taxon>Kickxellomycotina</taxon>
        <taxon>Kickxellomycetes</taxon>
        <taxon>Kickxellales</taxon>
        <taxon>Kickxellaceae</taxon>
        <taxon>Linderina</taxon>
    </lineage>
</organism>
<evidence type="ECO:0000313" key="2">
    <source>
        <dbReference type="EMBL" id="ORX69046.1"/>
    </source>
</evidence>
<dbReference type="InterPro" id="IPR027485">
    <property type="entry name" value="AMMECR1_N"/>
</dbReference>
<evidence type="ECO:0000259" key="1">
    <source>
        <dbReference type="PROSITE" id="PS51112"/>
    </source>
</evidence>
<dbReference type="STRING" id="61395.A0A1Y1W735"/>
<dbReference type="InterPro" id="IPR002733">
    <property type="entry name" value="AMMECR1_domain"/>
</dbReference>
<dbReference type="GeneID" id="63801767"/>